<dbReference type="EMBL" id="NCSJ02000056">
    <property type="protein sequence ID" value="RFU32380.1"/>
    <property type="molecule type" value="Genomic_DNA"/>
</dbReference>
<comment type="caution">
    <text evidence="4">The sequence shown here is derived from an EMBL/GenBank/DDBJ whole genome shotgun (WGS) entry which is preliminary data.</text>
</comment>
<gene>
    <name evidence="4" type="ORF">B7463_g3990</name>
</gene>
<dbReference type="OMA" id="CHADITT"/>
<evidence type="ECO:0000256" key="2">
    <source>
        <dbReference type="ARBA" id="ARBA00023002"/>
    </source>
</evidence>
<dbReference type="GO" id="GO:0043386">
    <property type="term" value="P:mycotoxin biosynthetic process"/>
    <property type="evidence" value="ECO:0007669"/>
    <property type="project" value="InterPro"/>
</dbReference>
<accession>A0A3E2HG30</accession>
<comment type="pathway">
    <text evidence="1">Mycotoxin biosynthesis.</text>
</comment>
<comment type="similarity">
    <text evidence="3">Belongs to the ustYa family.</text>
</comment>
<proteinExistence type="inferred from homology"/>
<dbReference type="PANTHER" id="PTHR33365">
    <property type="entry name" value="YALI0B05434P"/>
    <property type="match status" value="1"/>
</dbReference>
<protein>
    <submittedName>
        <fullName evidence="4">Uncharacterized protein</fullName>
    </submittedName>
</protein>
<evidence type="ECO:0000256" key="3">
    <source>
        <dbReference type="ARBA" id="ARBA00035112"/>
    </source>
</evidence>
<feature type="non-terminal residue" evidence="4">
    <location>
        <position position="171"/>
    </location>
</feature>
<dbReference type="STRING" id="5539.A0A3E2HG30"/>
<dbReference type="PANTHER" id="PTHR33365:SF11">
    <property type="entry name" value="TAT PATHWAY SIGNAL SEQUENCE"/>
    <property type="match status" value="1"/>
</dbReference>
<keyword evidence="2" id="KW-0560">Oxidoreductase</keyword>
<dbReference type="OrthoDB" id="3687641at2759"/>
<dbReference type="GO" id="GO:0016491">
    <property type="term" value="F:oxidoreductase activity"/>
    <property type="evidence" value="ECO:0007669"/>
    <property type="project" value="UniProtKB-KW"/>
</dbReference>
<name>A0A3E2HG30_SCYLI</name>
<feature type="non-terminal residue" evidence="4">
    <location>
        <position position="1"/>
    </location>
</feature>
<dbReference type="Proteomes" id="UP000258309">
    <property type="component" value="Unassembled WGS sequence"/>
</dbReference>
<dbReference type="InterPro" id="IPR021765">
    <property type="entry name" value="UstYa-like"/>
</dbReference>
<evidence type="ECO:0000313" key="5">
    <source>
        <dbReference type="Proteomes" id="UP000258309"/>
    </source>
</evidence>
<sequence>MSVWHPSVFPLVTKVFEGGPPIREITEEIELRWQNDMPMGRGFVRVPTGGAGSAEDIFTVAVYHQLHCLYMMQQSFTRAIENASQVPQAEVTHTYHCAELLRQALKCSADPSLDTVIDIPDSPTGHGTSGWGGIHVCRDYESLFAWTEEHRTSDRIGAGSIAGPHDGHAGH</sequence>
<evidence type="ECO:0000256" key="1">
    <source>
        <dbReference type="ARBA" id="ARBA00004685"/>
    </source>
</evidence>
<keyword evidence="5" id="KW-1185">Reference proteome</keyword>
<organism evidence="4 5">
    <name type="scientific">Scytalidium lignicola</name>
    <name type="common">Hyphomycete</name>
    <dbReference type="NCBI Taxonomy" id="5539"/>
    <lineage>
        <taxon>Eukaryota</taxon>
        <taxon>Fungi</taxon>
        <taxon>Dikarya</taxon>
        <taxon>Ascomycota</taxon>
        <taxon>Pezizomycotina</taxon>
        <taxon>Leotiomycetes</taxon>
        <taxon>Leotiomycetes incertae sedis</taxon>
        <taxon>Scytalidium</taxon>
    </lineage>
</organism>
<evidence type="ECO:0000313" key="4">
    <source>
        <dbReference type="EMBL" id="RFU32380.1"/>
    </source>
</evidence>
<dbReference type="AlphaFoldDB" id="A0A3E2HG30"/>
<reference evidence="4 5" key="1">
    <citation type="submission" date="2018-05" db="EMBL/GenBank/DDBJ databases">
        <title>Draft genome sequence of Scytalidium lignicola DSM 105466, a ubiquitous saprotrophic fungus.</title>
        <authorList>
            <person name="Buettner E."/>
            <person name="Gebauer A.M."/>
            <person name="Hofrichter M."/>
            <person name="Liers C."/>
            <person name="Kellner H."/>
        </authorList>
    </citation>
    <scope>NUCLEOTIDE SEQUENCE [LARGE SCALE GENOMIC DNA]</scope>
    <source>
        <strain evidence="4 5">DSM 105466</strain>
    </source>
</reference>
<dbReference type="Pfam" id="PF11807">
    <property type="entry name" value="UstYa"/>
    <property type="match status" value="1"/>
</dbReference>